<organism evidence="2 3">
    <name type="scientific">Arcicella rigui</name>
    <dbReference type="NCBI Taxonomy" id="797020"/>
    <lineage>
        <taxon>Bacteria</taxon>
        <taxon>Pseudomonadati</taxon>
        <taxon>Bacteroidota</taxon>
        <taxon>Cytophagia</taxon>
        <taxon>Cytophagales</taxon>
        <taxon>Flectobacillaceae</taxon>
        <taxon>Arcicella</taxon>
    </lineage>
</organism>
<dbReference type="EMBL" id="JAYFUM010000007">
    <property type="protein sequence ID" value="MEA5138884.1"/>
    <property type="molecule type" value="Genomic_DNA"/>
</dbReference>
<evidence type="ECO:0000256" key="1">
    <source>
        <dbReference type="SAM" id="SignalP"/>
    </source>
</evidence>
<dbReference type="SMART" id="SM01234">
    <property type="entry name" value="Haemolytic"/>
    <property type="match status" value="1"/>
</dbReference>
<dbReference type="InterPro" id="IPR002696">
    <property type="entry name" value="Membr_insert_effic_factor_YidD"/>
</dbReference>
<feature type="signal peptide" evidence="1">
    <location>
        <begin position="1"/>
        <end position="27"/>
    </location>
</feature>
<keyword evidence="3" id="KW-1185">Reference proteome</keyword>
<dbReference type="PANTHER" id="PTHR33383:SF1">
    <property type="entry name" value="MEMBRANE PROTEIN INSERTION EFFICIENCY FACTOR-RELATED"/>
    <property type="match status" value="1"/>
</dbReference>
<gene>
    <name evidence="2" type="primary">yidD</name>
    <name evidence="2" type="ORF">VB248_07060</name>
</gene>
<evidence type="ECO:0000313" key="3">
    <source>
        <dbReference type="Proteomes" id="UP001302949"/>
    </source>
</evidence>
<dbReference type="PANTHER" id="PTHR33383">
    <property type="entry name" value="MEMBRANE PROTEIN INSERTION EFFICIENCY FACTOR-RELATED"/>
    <property type="match status" value="1"/>
</dbReference>
<reference evidence="2 3" key="1">
    <citation type="submission" date="2023-12" db="EMBL/GenBank/DDBJ databases">
        <title>Novel species of the genus Arcicella isolated from rivers.</title>
        <authorList>
            <person name="Lu H."/>
        </authorList>
    </citation>
    <scope>NUCLEOTIDE SEQUENCE [LARGE SCALE GENOMIC DNA]</scope>
    <source>
        <strain evidence="2 3">KCTC 23307</strain>
    </source>
</reference>
<dbReference type="Proteomes" id="UP001302949">
    <property type="component" value="Unassembled WGS sequence"/>
</dbReference>
<proteinExistence type="predicted"/>
<name>A0ABU5Q7S8_9BACT</name>
<dbReference type="RefSeq" id="WP_323296046.1">
    <property type="nucleotide sequence ID" value="NZ_JAYFUM010000007.1"/>
</dbReference>
<evidence type="ECO:0000313" key="2">
    <source>
        <dbReference type="EMBL" id="MEA5138884.1"/>
    </source>
</evidence>
<comment type="caution">
    <text evidence="2">The sequence shown here is derived from an EMBL/GenBank/DDBJ whole genome shotgun (WGS) entry which is preliminary data.</text>
</comment>
<feature type="chain" id="PRO_5045804889" evidence="1">
    <location>
        <begin position="28"/>
        <end position="148"/>
    </location>
</feature>
<sequence length="148" mass="16446">MQKSLNSLRVKLTGFVCLCLFVFNCQAQSHKIDLAYLAQRDSLVASTSTNSKVSTKRKFNPITLFLGGSLKFYQNTISPQISANCLFEVSCSRFSQGAIQEFGVLKGIALTADRLARCNRISATTINPVRITEQGKVIDDPKMYKIKE</sequence>
<dbReference type="NCBIfam" id="TIGR00278">
    <property type="entry name" value="membrane protein insertion efficiency factor YidD"/>
    <property type="match status" value="1"/>
</dbReference>
<keyword evidence="1" id="KW-0732">Signal</keyword>
<dbReference type="Pfam" id="PF01809">
    <property type="entry name" value="YidD"/>
    <property type="match status" value="1"/>
</dbReference>
<accession>A0ABU5Q7S8</accession>
<protein>
    <submittedName>
        <fullName evidence="2">Membrane protein insertion efficiency factor YidD</fullName>
    </submittedName>
</protein>